<dbReference type="STRING" id="5078.A0A135LFF6"/>
<sequence length="248" mass="28893">MEPLTQPVTAAQRALGLSEILRIIFDQNTPTESETISHHSDLLRWALVNSRWYSEAIPLLWACPCIPLDEIMAKPSPERRQYYANYVTHAMVVYHSQSQKDAFAENGLLDGLVFPKLTRIFADIYAPSAREFHERFSFYMDNFERLVCELEGSTILDQVFLPITKLMPGLRKMGLTYEMLLGEYVDCCYFVGEIQIAQNNQTTAPKNLHWFHRDEPFEHEWDGAEDWIHMRLGSFARKTFDSTYEVIR</sequence>
<dbReference type="GeneID" id="63704567"/>
<dbReference type="RefSeq" id="XP_040646220.1">
    <property type="nucleotide sequence ID" value="XM_040789267.1"/>
</dbReference>
<keyword evidence="2" id="KW-1185">Reference proteome</keyword>
<name>A0A135LFF6_PENPA</name>
<comment type="caution">
    <text evidence="1">The sequence shown here is derived from an EMBL/GenBank/DDBJ whole genome shotgun (WGS) entry which is preliminary data.</text>
</comment>
<dbReference type="OrthoDB" id="2305901at2759"/>
<evidence type="ECO:0000313" key="2">
    <source>
        <dbReference type="Proteomes" id="UP000070168"/>
    </source>
</evidence>
<gene>
    <name evidence="1" type="ORF">PGRI_015540</name>
</gene>
<dbReference type="Proteomes" id="UP000070168">
    <property type="component" value="Unassembled WGS sequence"/>
</dbReference>
<reference evidence="1 2" key="1">
    <citation type="journal article" date="2016" name="BMC Genomics">
        <title>Genome sequencing and secondary metabolism of the postharvest pathogen Penicillium griseofulvum.</title>
        <authorList>
            <person name="Banani H."/>
            <person name="Marcet-Houben M."/>
            <person name="Ballester A.R."/>
            <person name="Abbruscato P."/>
            <person name="Gonzalez-Candelas L."/>
            <person name="Gabaldon T."/>
            <person name="Spadaro D."/>
        </authorList>
    </citation>
    <scope>NUCLEOTIDE SEQUENCE [LARGE SCALE GENOMIC DNA]</scope>
    <source>
        <strain evidence="1 2">PG3</strain>
    </source>
</reference>
<organism evidence="1 2">
    <name type="scientific">Penicillium patulum</name>
    <name type="common">Penicillium griseofulvum</name>
    <dbReference type="NCBI Taxonomy" id="5078"/>
    <lineage>
        <taxon>Eukaryota</taxon>
        <taxon>Fungi</taxon>
        <taxon>Dikarya</taxon>
        <taxon>Ascomycota</taxon>
        <taxon>Pezizomycotina</taxon>
        <taxon>Eurotiomycetes</taxon>
        <taxon>Eurotiomycetidae</taxon>
        <taxon>Eurotiales</taxon>
        <taxon>Aspergillaceae</taxon>
        <taxon>Penicillium</taxon>
    </lineage>
</organism>
<dbReference type="AlphaFoldDB" id="A0A135LFF6"/>
<accession>A0A135LFF6</accession>
<evidence type="ECO:0000313" key="1">
    <source>
        <dbReference type="EMBL" id="KXG47684.1"/>
    </source>
</evidence>
<protein>
    <submittedName>
        <fullName evidence="1">Uncharacterized protein</fullName>
    </submittedName>
</protein>
<proteinExistence type="predicted"/>
<dbReference type="EMBL" id="LHQR01000065">
    <property type="protein sequence ID" value="KXG47684.1"/>
    <property type="molecule type" value="Genomic_DNA"/>
</dbReference>